<proteinExistence type="predicted"/>
<dbReference type="Proteomes" id="UP000186914">
    <property type="component" value="Unassembled WGS sequence"/>
</dbReference>
<name>A0A1N7ELH5_9EURY</name>
<dbReference type="InterPro" id="IPR014845">
    <property type="entry name" value="GYD/TTHA1554"/>
</dbReference>
<sequence>MPTYICLFDYTEQGIQNIEESPTRLDSFKEMVNEQGGELKGFYLTMGRHDLVTVVEFPDDQTAAEVLLRLGSLGNVTTETLKAFPEDEFREVIGDLP</sequence>
<dbReference type="Pfam" id="PF08734">
    <property type="entry name" value="GYD"/>
    <property type="match status" value="1"/>
</dbReference>
<dbReference type="AlphaFoldDB" id="A0A1N7ELH5"/>
<keyword evidence="2" id="KW-1185">Reference proteome</keyword>
<organism evidence="1 2">
    <name type="scientific">Haladaptatus litoreus</name>
    <dbReference type="NCBI Taxonomy" id="553468"/>
    <lineage>
        <taxon>Archaea</taxon>
        <taxon>Methanobacteriati</taxon>
        <taxon>Methanobacteriota</taxon>
        <taxon>Stenosarchaea group</taxon>
        <taxon>Halobacteria</taxon>
        <taxon>Halobacteriales</taxon>
        <taxon>Haladaptataceae</taxon>
        <taxon>Haladaptatus</taxon>
    </lineage>
</organism>
<dbReference type="RefSeq" id="WP_076432589.1">
    <property type="nucleotide sequence ID" value="NZ_FTNO01000006.1"/>
</dbReference>
<dbReference type="EMBL" id="FTNO01000006">
    <property type="protein sequence ID" value="SIR88946.1"/>
    <property type="molecule type" value="Genomic_DNA"/>
</dbReference>
<evidence type="ECO:0000313" key="2">
    <source>
        <dbReference type="Proteomes" id="UP000186914"/>
    </source>
</evidence>
<gene>
    <name evidence="1" type="ORF">SAMN05421858_4375</name>
</gene>
<protein>
    <submittedName>
        <fullName evidence="1">Uncharacterized protein, contains GYD domain</fullName>
    </submittedName>
</protein>
<evidence type="ECO:0000313" key="1">
    <source>
        <dbReference type="EMBL" id="SIR88946.1"/>
    </source>
</evidence>
<dbReference type="OrthoDB" id="269170at2157"/>
<reference evidence="2" key="1">
    <citation type="submission" date="2017-01" db="EMBL/GenBank/DDBJ databases">
        <authorList>
            <person name="Varghese N."/>
            <person name="Submissions S."/>
        </authorList>
    </citation>
    <scope>NUCLEOTIDE SEQUENCE [LARGE SCALE GENOMIC DNA]</scope>
    <source>
        <strain evidence="2">CGMCC 1.7737</strain>
    </source>
</reference>
<accession>A0A1N7ELH5</accession>